<keyword evidence="13" id="KW-1185">Reference proteome</keyword>
<feature type="region of interest" description="Disordered" evidence="9">
    <location>
        <begin position="309"/>
        <end position="332"/>
    </location>
</feature>
<evidence type="ECO:0000256" key="5">
    <source>
        <dbReference type="ARBA" id="ARBA00023122"/>
    </source>
</evidence>
<accession>A0AAW1W661</accession>
<dbReference type="InterPro" id="IPR045095">
    <property type="entry name" value="ACDP"/>
</dbReference>
<evidence type="ECO:0000256" key="4">
    <source>
        <dbReference type="ARBA" id="ARBA00022989"/>
    </source>
</evidence>
<dbReference type="GO" id="GO:0030026">
    <property type="term" value="P:intracellular manganese ion homeostasis"/>
    <property type="evidence" value="ECO:0007669"/>
    <property type="project" value="TreeGrafter"/>
</dbReference>
<keyword evidence="2 8" id="KW-0812">Transmembrane</keyword>
<dbReference type="GO" id="GO:0005737">
    <property type="term" value="C:cytoplasm"/>
    <property type="evidence" value="ECO:0007669"/>
    <property type="project" value="TreeGrafter"/>
</dbReference>
<evidence type="ECO:0000256" key="6">
    <source>
        <dbReference type="ARBA" id="ARBA00023136"/>
    </source>
</evidence>
<evidence type="ECO:0000256" key="2">
    <source>
        <dbReference type="ARBA" id="ARBA00022692"/>
    </source>
</evidence>
<gene>
    <name evidence="12" type="ORF">M0R45_038118</name>
</gene>
<dbReference type="Pfam" id="PF01595">
    <property type="entry name" value="CNNM"/>
    <property type="match status" value="1"/>
</dbReference>
<feature type="region of interest" description="Disordered" evidence="9">
    <location>
        <begin position="455"/>
        <end position="486"/>
    </location>
</feature>
<dbReference type="InterPro" id="IPR044751">
    <property type="entry name" value="Ion_transp-like_CBS"/>
</dbReference>
<keyword evidence="7" id="KW-0325">Glycoprotein</keyword>
<dbReference type="AlphaFoldDB" id="A0AAW1W661"/>
<evidence type="ECO:0000256" key="3">
    <source>
        <dbReference type="ARBA" id="ARBA00022737"/>
    </source>
</evidence>
<feature type="transmembrane region" description="Helical" evidence="10">
    <location>
        <begin position="13"/>
        <end position="40"/>
    </location>
</feature>
<sequence length="570" mass="63129">MKEDDVSCCLIDFWVFIVISLILVSLAGIASGLALGLLSYSKVDLEVLIKSGQPKDQKNAATILPLVKNEHLLLCTLLIGKSLAMEALPIFVDSILPSWAAILVSGTLVVAFTEVIPQAVCSRYGLSLGAKMSYLVRLLLVVFFPIAYPFSKMLDCLLGNRHSALLRRAELKTLVDLHANEAGKGGELSHHETTIIGGALDLTRKTAEDAMTPISETFALDINSKLDMNTLGSIMSRGHSRIPIYSGSKTNIIGLILAKNLLFCRPEDETPVKYMTIRRIPRVYSNWPLYDILNQFRKGHSHMAAVVRSKQNGNGQREQDAKSSRLNSTQSEGQVNVALDVTGLNSPYDRKEHVINTIDTSPVYSSDQSTEYCTPRSEQVREQDEEIAETQYKRQGGGNLSSESVGSIQTHLKEEVIGIITMEDVMEELIQEDILDETDEYVDVYNKIKINLLPSRRSSPSKSSRNKSLSQISWRTPEPSPLSSVYNSPMLRSPINSSYLQPPPLFTTRPTLYASPTNNSTLNTTSPQALAGSSTGPIRASPSSYRASRKSYEKLRQPSRREPTRSYWLS</sequence>
<feature type="region of interest" description="Disordered" evidence="9">
    <location>
        <begin position="508"/>
        <end position="570"/>
    </location>
</feature>
<evidence type="ECO:0000313" key="13">
    <source>
        <dbReference type="Proteomes" id="UP001457282"/>
    </source>
</evidence>
<name>A0AAW1W661_RUBAR</name>
<dbReference type="PANTHER" id="PTHR12064:SF72">
    <property type="entry name" value="CBS DOMAIN PROTEIN"/>
    <property type="match status" value="1"/>
</dbReference>
<feature type="compositionally biased region" description="Low complexity" evidence="9">
    <location>
        <begin position="515"/>
        <end position="527"/>
    </location>
</feature>
<dbReference type="GO" id="GO:0010960">
    <property type="term" value="P:magnesium ion homeostasis"/>
    <property type="evidence" value="ECO:0007669"/>
    <property type="project" value="InterPro"/>
</dbReference>
<feature type="compositionally biased region" description="Basic and acidic residues" evidence="9">
    <location>
        <begin position="550"/>
        <end position="564"/>
    </location>
</feature>
<feature type="compositionally biased region" description="Low complexity" evidence="9">
    <location>
        <begin position="455"/>
        <end position="470"/>
    </location>
</feature>
<reference evidence="12 13" key="1">
    <citation type="journal article" date="2023" name="G3 (Bethesda)">
        <title>A chromosome-length genome assembly and annotation of blackberry (Rubus argutus, cv. 'Hillquist').</title>
        <authorList>
            <person name="Bruna T."/>
            <person name="Aryal R."/>
            <person name="Dudchenko O."/>
            <person name="Sargent D.J."/>
            <person name="Mead D."/>
            <person name="Buti M."/>
            <person name="Cavallini A."/>
            <person name="Hytonen T."/>
            <person name="Andres J."/>
            <person name="Pham M."/>
            <person name="Weisz D."/>
            <person name="Mascagni F."/>
            <person name="Usai G."/>
            <person name="Natali L."/>
            <person name="Bassil N."/>
            <person name="Fernandez G.E."/>
            <person name="Lomsadze A."/>
            <person name="Armour M."/>
            <person name="Olukolu B."/>
            <person name="Poorten T."/>
            <person name="Britton C."/>
            <person name="Davik J."/>
            <person name="Ashrafi H."/>
            <person name="Aiden E.L."/>
            <person name="Borodovsky M."/>
            <person name="Worthington M."/>
        </authorList>
    </citation>
    <scope>NUCLEOTIDE SEQUENCE [LARGE SCALE GENOMIC DNA]</scope>
    <source>
        <strain evidence="12">PI 553951</strain>
    </source>
</reference>
<dbReference type="Proteomes" id="UP001457282">
    <property type="component" value="Unassembled WGS sequence"/>
</dbReference>
<comment type="subcellular location">
    <subcellularLocation>
        <location evidence="1">Membrane</location>
        <topology evidence="1">Multi-pass membrane protein</topology>
    </subcellularLocation>
</comment>
<evidence type="ECO:0000256" key="10">
    <source>
        <dbReference type="SAM" id="Phobius"/>
    </source>
</evidence>
<keyword evidence="6 8" id="KW-0472">Membrane</keyword>
<proteinExistence type="predicted"/>
<comment type="caution">
    <text evidence="12">The sequence shown here is derived from an EMBL/GenBank/DDBJ whole genome shotgun (WGS) entry which is preliminary data.</text>
</comment>
<dbReference type="PANTHER" id="PTHR12064">
    <property type="entry name" value="METAL TRANSPORTER CNNM"/>
    <property type="match status" value="1"/>
</dbReference>
<evidence type="ECO:0000256" key="8">
    <source>
        <dbReference type="PROSITE-ProRule" id="PRU01193"/>
    </source>
</evidence>
<keyword evidence="5" id="KW-0129">CBS domain</keyword>
<dbReference type="FunFam" id="3.10.580.10:FF:000015">
    <property type="entry name" value="DUF21 domain-containing protein"/>
    <property type="match status" value="1"/>
</dbReference>
<protein>
    <recommendedName>
        <fullName evidence="11">CNNM transmembrane domain-containing protein</fullName>
    </recommendedName>
</protein>
<dbReference type="Gene3D" id="3.10.580.10">
    <property type="entry name" value="CBS-domain"/>
    <property type="match status" value="2"/>
</dbReference>
<dbReference type="InterPro" id="IPR046342">
    <property type="entry name" value="CBS_dom_sf"/>
</dbReference>
<dbReference type="GO" id="GO:0016020">
    <property type="term" value="C:membrane"/>
    <property type="evidence" value="ECO:0007669"/>
    <property type="project" value="UniProtKB-SubCell"/>
</dbReference>
<dbReference type="InterPro" id="IPR002550">
    <property type="entry name" value="CNNM"/>
</dbReference>
<feature type="transmembrane region" description="Helical" evidence="10">
    <location>
        <begin position="98"/>
        <end position="120"/>
    </location>
</feature>
<organism evidence="12 13">
    <name type="scientific">Rubus argutus</name>
    <name type="common">Southern blackberry</name>
    <dbReference type="NCBI Taxonomy" id="59490"/>
    <lineage>
        <taxon>Eukaryota</taxon>
        <taxon>Viridiplantae</taxon>
        <taxon>Streptophyta</taxon>
        <taxon>Embryophyta</taxon>
        <taxon>Tracheophyta</taxon>
        <taxon>Spermatophyta</taxon>
        <taxon>Magnoliopsida</taxon>
        <taxon>eudicotyledons</taxon>
        <taxon>Gunneridae</taxon>
        <taxon>Pentapetalae</taxon>
        <taxon>rosids</taxon>
        <taxon>fabids</taxon>
        <taxon>Rosales</taxon>
        <taxon>Rosaceae</taxon>
        <taxon>Rosoideae</taxon>
        <taxon>Rosoideae incertae sedis</taxon>
        <taxon>Rubus</taxon>
    </lineage>
</organism>
<keyword evidence="3" id="KW-0677">Repeat</keyword>
<keyword evidence="4 8" id="KW-1133">Transmembrane helix</keyword>
<feature type="compositionally biased region" description="Polar residues" evidence="9">
    <location>
        <begin position="531"/>
        <end position="546"/>
    </location>
</feature>
<feature type="transmembrane region" description="Helical" evidence="10">
    <location>
        <begin position="132"/>
        <end position="151"/>
    </location>
</feature>
<evidence type="ECO:0000256" key="1">
    <source>
        <dbReference type="ARBA" id="ARBA00004141"/>
    </source>
</evidence>
<evidence type="ECO:0000313" key="12">
    <source>
        <dbReference type="EMBL" id="KAK9914333.1"/>
    </source>
</evidence>
<evidence type="ECO:0000256" key="7">
    <source>
        <dbReference type="ARBA" id="ARBA00023180"/>
    </source>
</evidence>
<evidence type="ECO:0000259" key="11">
    <source>
        <dbReference type="PROSITE" id="PS51846"/>
    </source>
</evidence>
<dbReference type="SUPFAM" id="SSF54631">
    <property type="entry name" value="CBS-domain pair"/>
    <property type="match status" value="1"/>
</dbReference>
<evidence type="ECO:0000256" key="9">
    <source>
        <dbReference type="SAM" id="MobiDB-lite"/>
    </source>
</evidence>
<dbReference type="EMBL" id="JBEDUW010000007">
    <property type="protein sequence ID" value="KAK9914333.1"/>
    <property type="molecule type" value="Genomic_DNA"/>
</dbReference>
<dbReference type="CDD" id="cd04590">
    <property type="entry name" value="CBS_pair_CorC_HlyC_assoc"/>
    <property type="match status" value="1"/>
</dbReference>
<feature type="domain" description="CNNM transmembrane" evidence="11">
    <location>
        <begin position="9"/>
        <end position="192"/>
    </location>
</feature>
<dbReference type="PROSITE" id="PS51846">
    <property type="entry name" value="CNNM"/>
    <property type="match status" value="1"/>
</dbReference>